<evidence type="ECO:0000256" key="2">
    <source>
        <dbReference type="ARBA" id="ARBA00022692"/>
    </source>
</evidence>
<organism evidence="8 9">
    <name type="scientific">Leptidea sinapis</name>
    <dbReference type="NCBI Taxonomy" id="189913"/>
    <lineage>
        <taxon>Eukaryota</taxon>
        <taxon>Metazoa</taxon>
        <taxon>Ecdysozoa</taxon>
        <taxon>Arthropoda</taxon>
        <taxon>Hexapoda</taxon>
        <taxon>Insecta</taxon>
        <taxon>Pterygota</taxon>
        <taxon>Neoptera</taxon>
        <taxon>Endopterygota</taxon>
        <taxon>Lepidoptera</taxon>
        <taxon>Glossata</taxon>
        <taxon>Ditrysia</taxon>
        <taxon>Papilionoidea</taxon>
        <taxon>Pieridae</taxon>
        <taxon>Dismorphiinae</taxon>
        <taxon>Leptidea</taxon>
    </lineage>
</organism>
<feature type="transmembrane region" description="Helical" evidence="6">
    <location>
        <begin position="235"/>
        <end position="252"/>
    </location>
</feature>
<dbReference type="SUPFAM" id="SSF81324">
    <property type="entry name" value="Voltage-gated potassium channels"/>
    <property type="match status" value="1"/>
</dbReference>
<dbReference type="InterPro" id="IPR050866">
    <property type="entry name" value="CNG_cation_channel"/>
</dbReference>
<dbReference type="PANTHER" id="PTHR45638">
    <property type="entry name" value="CYCLIC NUCLEOTIDE-GATED CATION CHANNEL SUBUNIT A"/>
    <property type="match status" value="1"/>
</dbReference>
<evidence type="ECO:0000259" key="7">
    <source>
        <dbReference type="Pfam" id="PF00520"/>
    </source>
</evidence>
<dbReference type="GO" id="GO:0005223">
    <property type="term" value="F:intracellularly cGMP-activated cation channel activity"/>
    <property type="evidence" value="ECO:0007669"/>
    <property type="project" value="TreeGrafter"/>
</dbReference>
<dbReference type="Pfam" id="PF00520">
    <property type="entry name" value="Ion_trans"/>
    <property type="match status" value="1"/>
</dbReference>
<gene>
    <name evidence="8" type="ORF">LSINAPIS_LOCUS10048</name>
</gene>
<evidence type="ECO:0000256" key="1">
    <source>
        <dbReference type="ARBA" id="ARBA00004141"/>
    </source>
</evidence>
<evidence type="ECO:0000256" key="5">
    <source>
        <dbReference type="SAM" id="MobiDB-lite"/>
    </source>
</evidence>
<feature type="compositionally biased region" description="Polar residues" evidence="5">
    <location>
        <begin position="13"/>
        <end position="27"/>
    </location>
</feature>
<dbReference type="GO" id="GO:0017071">
    <property type="term" value="C:intracellular cyclic nucleotide activated cation channel complex"/>
    <property type="evidence" value="ECO:0007669"/>
    <property type="project" value="TreeGrafter"/>
</dbReference>
<evidence type="ECO:0000256" key="3">
    <source>
        <dbReference type="ARBA" id="ARBA00022989"/>
    </source>
</evidence>
<dbReference type="GO" id="GO:0005886">
    <property type="term" value="C:plasma membrane"/>
    <property type="evidence" value="ECO:0007669"/>
    <property type="project" value="TreeGrafter"/>
</dbReference>
<name>A0A5E4QLK0_9NEOP</name>
<dbReference type="AlphaFoldDB" id="A0A5E4QLK0"/>
<dbReference type="InterPro" id="IPR005821">
    <property type="entry name" value="Ion_trans_dom"/>
</dbReference>
<accession>A0A5E4QLK0</accession>
<feature type="region of interest" description="Disordered" evidence="5">
    <location>
        <begin position="1"/>
        <end position="67"/>
    </location>
</feature>
<dbReference type="PANTHER" id="PTHR45638:SF1">
    <property type="entry name" value="CYCLIC NUCLEOTIDE-GATED ION CHANNEL SUBUNIT B, ISOFORM A"/>
    <property type="match status" value="1"/>
</dbReference>
<keyword evidence="4 6" id="KW-0472">Membrane</keyword>
<dbReference type="GO" id="GO:0044877">
    <property type="term" value="F:protein-containing complex binding"/>
    <property type="evidence" value="ECO:0007669"/>
    <property type="project" value="TreeGrafter"/>
</dbReference>
<feature type="domain" description="Ion transport" evidence="7">
    <location>
        <begin position="160"/>
        <end position="328"/>
    </location>
</feature>
<feature type="compositionally biased region" description="Basic and acidic residues" evidence="5">
    <location>
        <begin position="58"/>
        <end position="67"/>
    </location>
</feature>
<dbReference type="FunFam" id="1.10.287.70:FF:000072">
    <property type="entry name" value="Cyclic nucleotide gated channel beta 3"/>
    <property type="match status" value="1"/>
</dbReference>
<keyword evidence="3 6" id="KW-1133">Transmembrane helix</keyword>
<keyword evidence="2 6" id="KW-0812">Transmembrane</keyword>
<feature type="transmembrane region" description="Helical" evidence="6">
    <location>
        <begin position="292"/>
        <end position="310"/>
    </location>
</feature>
<dbReference type="Proteomes" id="UP000324832">
    <property type="component" value="Unassembled WGS sequence"/>
</dbReference>
<reference evidence="8 9" key="1">
    <citation type="submission" date="2017-07" db="EMBL/GenBank/DDBJ databases">
        <authorList>
            <person name="Talla V."/>
            <person name="Backstrom N."/>
        </authorList>
    </citation>
    <scope>NUCLEOTIDE SEQUENCE [LARGE SCALE GENOMIC DNA]</scope>
</reference>
<evidence type="ECO:0000256" key="4">
    <source>
        <dbReference type="ARBA" id="ARBA00023136"/>
    </source>
</evidence>
<evidence type="ECO:0000256" key="6">
    <source>
        <dbReference type="SAM" id="Phobius"/>
    </source>
</evidence>
<evidence type="ECO:0000313" key="8">
    <source>
        <dbReference type="EMBL" id="VVC99107.1"/>
    </source>
</evidence>
<dbReference type="GO" id="GO:0030553">
    <property type="term" value="F:cGMP binding"/>
    <property type="evidence" value="ECO:0007669"/>
    <property type="project" value="TreeGrafter"/>
</dbReference>
<dbReference type="GO" id="GO:0005222">
    <property type="term" value="F:intracellularly cAMP-activated cation channel activity"/>
    <property type="evidence" value="ECO:0007669"/>
    <property type="project" value="TreeGrafter"/>
</dbReference>
<keyword evidence="9" id="KW-1185">Reference proteome</keyword>
<proteinExistence type="predicted"/>
<dbReference type="Gene3D" id="1.10.287.70">
    <property type="match status" value="1"/>
</dbReference>
<sequence length="360" mass="42354">MEMEVKVDVHTVYPSSSKTETTCPQKTTVKDSRSWGTPDSTPSRPPLTKTTSNIETQTYKREDEDVSDRKGTIFTIENRVSLFERFPRPKNENTSPSTELQSFEKFTRSSLRRKSKPDDLSIEEILSIQSPVPEIPVEKERKHLKLPTLCDPHIPIDPQVTFCYGYNAWCVVLRATFPYQTPENLPLWMTLDYFCDLVYLFDVAFVKPRLMFLNEGFWVTDQVETRKNYKKTKQYKFDVISLLPLDVLYLYFGTKLVILRLPRLLKLQTFWEFHQTMDRVLSSPYVVRIGKTLFYIFYLIHLNACAYYAVSKYIGLGSNSWVYDNEGIAYIRKNPKPVYSWEYLYMTVAWLMGVRNTDRR</sequence>
<dbReference type="EMBL" id="FZQP02003978">
    <property type="protein sequence ID" value="VVC99107.1"/>
    <property type="molecule type" value="Genomic_DNA"/>
</dbReference>
<protein>
    <recommendedName>
        <fullName evidence="7">Ion transport domain-containing protein</fullName>
    </recommendedName>
</protein>
<evidence type="ECO:0000313" key="9">
    <source>
        <dbReference type="Proteomes" id="UP000324832"/>
    </source>
</evidence>
<feature type="compositionally biased region" description="Polar residues" evidence="5">
    <location>
        <begin position="34"/>
        <end position="57"/>
    </location>
</feature>
<comment type="subcellular location">
    <subcellularLocation>
        <location evidence="1">Membrane</location>
        <topology evidence="1">Multi-pass membrane protein</topology>
    </subcellularLocation>
</comment>